<dbReference type="Proteomes" id="UP001367508">
    <property type="component" value="Unassembled WGS sequence"/>
</dbReference>
<accession>A0AAN9PYS0</accession>
<gene>
    <name evidence="1" type="ORF">VNO77_33872</name>
</gene>
<evidence type="ECO:0000313" key="2">
    <source>
        <dbReference type="Proteomes" id="UP001367508"/>
    </source>
</evidence>
<proteinExistence type="predicted"/>
<evidence type="ECO:0000313" key="1">
    <source>
        <dbReference type="EMBL" id="KAK7315332.1"/>
    </source>
</evidence>
<reference evidence="1 2" key="1">
    <citation type="submission" date="2024-01" db="EMBL/GenBank/DDBJ databases">
        <title>The genomes of 5 underutilized Papilionoideae crops provide insights into root nodulation and disease resistanc.</title>
        <authorList>
            <person name="Jiang F."/>
        </authorList>
    </citation>
    <scope>NUCLEOTIDE SEQUENCE [LARGE SCALE GENOMIC DNA]</scope>
    <source>
        <strain evidence="1">LVBAO_FW01</strain>
        <tissue evidence="1">Leaves</tissue>
    </source>
</reference>
<organism evidence="1 2">
    <name type="scientific">Canavalia gladiata</name>
    <name type="common">Sword bean</name>
    <name type="synonym">Dolichos gladiatus</name>
    <dbReference type="NCBI Taxonomy" id="3824"/>
    <lineage>
        <taxon>Eukaryota</taxon>
        <taxon>Viridiplantae</taxon>
        <taxon>Streptophyta</taxon>
        <taxon>Embryophyta</taxon>
        <taxon>Tracheophyta</taxon>
        <taxon>Spermatophyta</taxon>
        <taxon>Magnoliopsida</taxon>
        <taxon>eudicotyledons</taxon>
        <taxon>Gunneridae</taxon>
        <taxon>Pentapetalae</taxon>
        <taxon>rosids</taxon>
        <taxon>fabids</taxon>
        <taxon>Fabales</taxon>
        <taxon>Fabaceae</taxon>
        <taxon>Papilionoideae</taxon>
        <taxon>50 kb inversion clade</taxon>
        <taxon>NPAAA clade</taxon>
        <taxon>indigoferoid/millettioid clade</taxon>
        <taxon>Phaseoleae</taxon>
        <taxon>Canavalia</taxon>
    </lineage>
</organism>
<name>A0AAN9PYS0_CANGL</name>
<comment type="caution">
    <text evidence="1">The sequence shown here is derived from an EMBL/GenBank/DDBJ whole genome shotgun (WGS) entry which is preliminary data.</text>
</comment>
<keyword evidence="2" id="KW-1185">Reference proteome</keyword>
<sequence length="91" mass="10705">MQCSESFPELYTFPLGIKAERIHHVNIKKRLCKCFRTIPQRKIHPRRIPNGVVHVVLDITMVEEDLEEEEEATTKEEQDYVVNSVRNLDTL</sequence>
<dbReference type="AlphaFoldDB" id="A0AAN9PYS0"/>
<dbReference type="EMBL" id="JAYMYQ010000008">
    <property type="protein sequence ID" value="KAK7315332.1"/>
    <property type="molecule type" value="Genomic_DNA"/>
</dbReference>
<protein>
    <submittedName>
        <fullName evidence="1">Uncharacterized protein</fullName>
    </submittedName>
</protein>